<dbReference type="EMBL" id="AP019620">
    <property type="protein sequence ID" value="BBJ37446.1"/>
    <property type="molecule type" value="Genomic_DNA"/>
</dbReference>
<proteinExistence type="predicted"/>
<dbReference type="AlphaFoldDB" id="A0A499UKU5"/>
<organism evidence="1 2">
    <name type="scientific">Streptomyces antimycoticus</name>
    <dbReference type="NCBI Taxonomy" id="68175"/>
    <lineage>
        <taxon>Bacteria</taxon>
        <taxon>Bacillati</taxon>
        <taxon>Actinomycetota</taxon>
        <taxon>Actinomycetes</taxon>
        <taxon>Kitasatosporales</taxon>
        <taxon>Streptomycetaceae</taxon>
        <taxon>Streptomyces</taxon>
        <taxon>Streptomyces violaceusniger group</taxon>
    </lineage>
</organism>
<evidence type="ECO:0000313" key="2">
    <source>
        <dbReference type="Proteomes" id="UP000463951"/>
    </source>
</evidence>
<evidence type="ECO:0000313" key="1">
    <source>
        <dbReference type="EMBL" id="BBJ37446.1"/>
    </source>
</evidence>
<gene>
    <name evidence="1" type="ORF">SSPO_001640</name>
</gene>
<sequence>MFIREAGAASSCHRVCQAHTRCHSGAQRTTRTEIPVRRAVRRRQPNATGPTTAPPIRHAAASAPACFALGDELMRAAVRAVLAATVLPDARCRRQLCALQ</sequence>
<protein>
    <submittedName>
        <fullName evidence="1">Uncharacterized protein</fullName>
    </submittedName>
</protein>
<accession>A0A499UKU5</accession>
<dbReference type="Proteomes" id="UP000463951">
    <property type="component" value="Chromosome"/>
</dbReference>
<name>A0A499UKU5_9ACTN</name>
<reference evidence="1 2" key="1">
    <citation type="journal article" date="2020" name="Int. J. Syst. Evol. Microbiol.">
        <title>Reclassification of Streptomyces castelarensis and Streptomyces sporoclivatus as later heterotypic synonyms of Streptomyces antimycoticus.</title>
        <authorList>
            <person name="Komaki H."/>
            <person name="Tamura T."/>
        </authorList>
    </citation>
    <scope>NUCLEOTIDE SEQUENCE [LARGE SCALE GENOMIC DNA]</scope>
    <source>
        <strain evidence="1 2">NBRC 100767</strain>
    </source>
</reference>